<dbReference type="EMBL" id="JRPY01000032">
    <property type="protein sequence ID" value="KJX75521.1"/>
    <property type="molecule type" value="Genomic_DNA"/>
</dbReference>
<proteinExistence type="predicted"/>
<protein>
    <submittedName>
        <fullName evidence="1">Uncharacterized protein</fullName>
    </submittedName>
</protein>
<reference evidence="1 2" key="1">
    <citation type="journal article" date="2015" name="Proc. Natl. Acad. Sci. U.S.A.">
        <title>Insight into the evolution and origin of leprosy bacilli from the genome sequence of Mycobacterium lepromatosis.</title>
        <authorList>
            <person name="Singh P."/>
            <person name="Benjak A."/>
            <person name="Schuenemann V.J."/>
            <person name="Herbig A."/>
            <person name="Avanzi C."/>
            <person name="Busso P."/>
            <person name="Nieselt K."/>
            <person name="Krause J."/>
            <person name="Vera-Cabrera L."/>
            <person name="Cole S.T."/>
        </authorList>
    </citation>
    <scope>NUCLEOTIDE SEQUENCE [LARGE SCALE GENOMIC DNA]</scope>
    <source>
        <strain evidence="1 2">Mx1-22A</strain>
    </source>
</reference>
<dbReference type="PATRIC" id="fig|480418.6.peg.1485"/>
<dbReference type="STRING" id="480418.GCA_000975265_00410"/>
<accession>A0A0F4ERE9</accession>
<name>A0A0F4ERE9_9MYCO</name>
<dbReference type="AlphaFoldDB" id="A0A0F4ERE9"/>
<organism evidence="1 2">
    <name type="scientific">Mycobacterium lepromatosis</name>
    <dbReference type="NCBI Taxonomy" id="480418"/>
    <lineage>
        <taxon>Bacteria</taxon>
        <taxon>Bacillati</taxon>
        <taxon>Actinomycetota</taxon>
        <taxon>Actinomycetes</taxon>
        <taxon>Mycobacteriales</taxon>
        <taxon>Mycobacteriaceae</taxon>
        <taxon>Mycobacterium</taxon>
    </lineage>
</organism>
<keyword evidence="2" id="KW-1185">Reference proteome</keyword>
<dbReference type="Proteomes" id="UP000053699">
    <property type="component" value="Unassembled WGS sequence"/>
</dbReference>
<evidence type="ECO:0000313" key="2">
    <source>
        <dbReference type="Proteomes" id="UP000053699"/>
    </source>
</evidence>
<gene>
    <name evidence="1" type="ORF">MLPM_0755</name>
</gene>
<sequence>MALRGATQESGVTYLRITPELTTIHVHPVTYSPSEPTQLSGFAIRGARARPAAHILVNDGSEALRWWSADALPPKLAKLAVARKSARSHASADLGVSRGEPNA</sequence>
<comment type="caution">
    <text evidence="1">The sequence shown here is derived from an EMBL/GenBank/DDBJ whole genome shotgun (WGS) entry which is preliminary data.</text>
</comment>
<evidence type="ECO:0000313" key="1">
    <source>
        <dbReference type="EMBL" id="KJX75521.1"/>
    </source>
</evidence>